<evidence type="ECO:0000256" key="1">
    <source>
        <dbReference type="ARBA" id="ARBA00023015"/>
    </source>
</evidence>
<feature type="domain" description="HTH hxlR-type" evidence="4">
    <location>
        <begin position="17"/>
        <end position="116"/>
    </location>
</feature>
<organism evidence="5 6">
    <name type="scientific">Blastococcus xanthinilyticus</name>
    <dbReference type="NCBI Taxonomy" id="1564164"/>
    <lineage>
        <taxon>Bacteria</taxon>
        <taxon>Bacillati</taxon>
        <taxon>Actinomycetota</taxon>
        <taxon>Actinomycetes</taxon>
        <taxon>Geodermatophilales</taxon>
        <taxon>Geodermatophilaceae</taxon>
        <taxon>Blastococcus</taxon>
    </lineage>
</organism>
<dbReference type="InterPro" id="IPR002577">
    <property type="entry name" value="HTH_HxlR"/>
</dbReference>
<keyword evidence="6" id="KW-1185">Reference proteome</keyword>
<keyword evidence="2" id="KW-0238">DNA-binding</keyword>
<dbReference type="PANTHER" id="PTHR33204:SF36">
    <property type="entry name" value="TRANSCRIPTIONAL REGULATORY PROTEIN"/>
    <property type="match status" value="1"/>
</dbReference>
<comment type="caution">
    <text evidence="5">The sequence shown here is derived from an EMBL/GenBank/DDBJ whole genome shotgun (WGS) entry which is preliminary data.</text>
</comment>
<sequence>MAMLTPVSQDSFDRSRCSVAGTLAVVGEKWSLLVLREAFLGVRRFADFQQALGAPKAVLTDRLGTLVAEGVLRREPYQAEGARLRHEYRLTPKGRDLYPTLVALMEWGDRYLADGPPPLALDHRGCGAPVRVALRCDEGHEVAGPRDVHARPGGPAALPG</sequence>
<keyword evidence="3" id="KW-0804">Transcription</keyword>
<dbReference type="EMBL" id="VNHW01000001">
    <property type="protein sequence ID" value="TYP90290.1"/>
    <property type="molecule type" value="Genomic_DNA"/>
</dbReference>
<reference evidence="5 6" key="1">
    <citation type="submission" date="2019-07" db="EMBL/GenBank/DDBJ databases">
        <title>Genomic Encyclopedia of Archaeal and Bacterial Type Strains, Phase II (KMG-II): from individual species to whole genera.</title>
        <authorList>
            <person name="Goeker M."/>
        </authorList>
    </citation>
    <scope>NUCLEOTIDE SEQUENCE [LARGE SCALE GENOMIC DNA]</scope>
    <source>
        <strain evidence="5 6">DSM 46842</strain>
    </source>
</reference>
<evidence type="ECO:0000259" key="4">
    <source>
        <dbReference type="PROSITE" id="PS51118"/>
    </source>
</evidence>
<evidence type="ECO:0000256" key="3">
    <source>
        <dbReference type="ARBA" id="ARBA00023163"/>
    </source>
</evidence>
<accession>A0A5S5D2T0</accession>
<dbReference type="SUPFAM" id="SSF46785">
    <property type="entry name" value="Winged helix' DNA-binding domain"/>
    <property type="match status" value="1"/>
</dbReference>
<name>A0A5S5D2T0_9ACTN</name>
<dbReference type="AlphaFoldDB" id="A0A5S5D2T0"/>
<dbReference type="InterPro" id="IPR036390">
    <property type="entry name" value="WH_DNA-bd_sf"/>
</dbReference>
<dbReference type="Proteomes" id="UP000322499">
    <property type="component" value="Unassembled WGS sequence"/>
</dbReference>
<dbReference type="PANTHER" id="PTHR33204">
    <property type="entry name" value="TRANSCRIPTIONAL REGULATOR, MARR FAMILY"/>
    <property type="match status" value="1"/>
</dbReference>
<proteinExistence type="predicted"/>
<keyword evidence="1" id="KW-0805">Transcription regulation</keyword>
<dbReference type="GO" id="GO:0003677">
    <property type="term" value="F:DNA binding"/>
    <property type="evidence" value="ECO:0007669"/>
    <property type="project" value="UniProtKB-KW"/>
</dbReference>
<protein>
    <submittedName>
        <fullName evidence="5">HxlR family transcriptional regulator</fullName>
    </submittedName>
</protein>
<evidence type="ECO:0000256" key="2">
    <source>
        <dbReference type="ARBA" id="ARBA00023125"/>
    </source>
</evidence>
<dbReference type="Pfam" id="PF01638">
    <property type="entry name" value="HxlR"/>
    <property type="match status" value="1"/>
</dbReference>
<dbReference type="InterPro" id="IPR036388">
    <property type="entry name" value="WH-like_DNA-bd_sf"/>
</dbReference>
<dbReference type="Gene3D" id="1.10.10.10">
    <property type="entry name" value="Winged helix-like DNA-binding domain superfamily/Winged helix DNA-binding domain"/>
    <property type="match status" value="1"/>
</dbReference>
<evidence type="ECO:0000313" key="6">
    <source>
        <dbReference type="Proteomes" id="UP000322499"/>
    </source>
</evidence>
<evidence type="ECO:0000313" key="5">
    <source>
        <dbReference type="EMBL" id="TYP90290.1"/>
    </source>
</evidence>
<gene>
    <name evidence="5" type="ORF">BD833_1018</name>
</gene>
<dbReference type="PROSITE" id="PS51118">
    <property type="entry name" value="HTH_HXLR"/>
    <property type="match status" value="1"/>
</dbReference>